<reference evidence="5 6" key="1">
    <citation type="submission" date="2020-04" db="EMBL/GenBank/DDBJ databases">
        <title>Metagenomic profiling of ammonia- and methane-oxidizing microorganisms in a Dutch drinking water treatment plant.</title>
        <authorList>
            <person name="Poghosyan L."/>
            <person name="Leucker S."/>
        </authorList>
    </citation>
    <scope>NUCLEOTIDE SEQUENCE [LARGE SCALE GENOMIC DNA]</scope>
    <source>
        <strain evidence="5">S-RSF-IL-03</strain>
    </source>
</reference>
<organism evidence="5 6">
    <name type="scientific">Eiseniibacteriota bacterium</name>
    <dbReference type="NCBI Taxonomy" id="2212470"/>
    <lineage>
        <taxon>Bacteria</taxon>
        <taxon>Candidatus Eiseniibacteriota</taxon>
    </lineage>
</organism>
<proteinExistence type="inferred from homology"/>
<evidence type="ECO:0000313" key="5">
    <source>
        <dbReference type="EMBL" id="NOT34451.1"/>
    </source>
</evidence>
<evidence type="ECO:0000256" key="2">
    <source>
        <dbReference type="ARBA" id="ARBA00007131"/>
    </source>
</evidence>
<dbReference type="PANTHER" id="PTHR47514:SF1">
    <property type="entry name" value="TRANSKETOLASE N-TERMINAL SECTION-RELATED"/>
    <property type="match status" value="1"/>
</dbReference>
<sequence>MRSAPLPRPVGHCRFPRLQSTASARGGFVSPITLSSAELEAAHRAGRLEWPADRLAAKALEIRRDIITLLAKSQTGHTGGPLSCTDFATALFFNELNIDPKNPKWADRDFWHFSIGHVTPVIYSQMAERGYFPLRDLMKFRAFDGHCQGHPSAHDTPGIEVSAGSLGQGLSICCGVAKGAKMDGHPRRVYCVMGDGEQQEGQIWESAMFAAHYKLDNLCGIIDYNRKQIDGDVQDIMGIAPLDEKWRSFGWNVIPCKGHDMADVLAAFAKARAHRGSPSLVLAHTVMGEGVSFMADDYKWHGKPPKMDQAELALKELGTSYAEWSERLLAH</sequence>
<dbReference type="AlphaFoldDB" id="A0A849SJ36"/>
<dbReference type="InterPro" id="IPR029061">
    <property type="entry name" value="THDP-binding"/>
</dbReference>
<dbReference type="Pfam" id="PF00456">
    <property type="entry name" value="Transketolase_N"/>
    <property type="match status" value="1"/>
</dbReference>
<name>A0A849SJ36_UNCEI</name>
<dbReference type="EMBL" id="JABFRW010000121">
    <property type="protein sequence ID" value="NOT34451.1"/>
    <property type="molecule type" value="Genomic_DNA"/>
</dbReference>
<dbReference type="Gene3D" id="3.40.50.970">
    <property type="match status" value="1"/>
</dbReference>
<comment type="similarity">
    <text evidence="2">Belongs to the transketolase family.</text>
</comment>
<evidence type="ECO:0000313" key="6">
    <source>
        <dbReference type="Proteomes" id="UP000580839"/>
    </source>
</evidence>
<comment type="cofactor">
    <cofactor evidence="1">
        <name>thiamine diphosphate</name>
        <dbReference type="ChEBI" id="CHEBI:58937"/>
    </cofactor>
</comment>
<accession>A0A849SJ36</accession>
<dbReference type="SUPFAM" id="SSF52518">
    <property type="entry name" value="Thiamin diphosphate-binding fold (THDP-binding)"/>
    <property type="match status" value="1"/>
</dbReference>
<comment type="caution">
    <text evidence="5">The sequence shown here is derived from an EMBL/GenBank/DDBJ whole genome shotgun (WGS) entry which is preliminary data.</text>
</comment>
<protein>
    <submittedName>
        <fullName evidence="5">Transketolase</fullName>
    </submittedName>
</protein>
<feature type="domain" description="Transketolase N-terminal" evidence="4">
    <location>
        <begin position="66"/>
        <end position="320"/>
    </location>
</feature>
<evidence type="ECO:0000259" key="4">
    <source>
        <dbReference type="Pfam" id="PF00456"/>
    </source>
</evidence>
<evidence type="ECO:0000256" key="1">
    <source>
        <dbReference type="ARBA" id="ARBA00001964"/>
    </source>
</evidence>
<dbReference type="Proteomes" id="UP000580839">
    <property type="component" value="Unassembled WGS sequence"/>
</dbReference>
<evidence type="ECO:0000256" key="3">
    <source>
        <dbReference type="ARBA" id="ARBA00023052"/>
    </source>
</evidence>
<keyword evidence="3" id="KW-0786">Thiamine pyrophosphate</keyword>
<gene>
    <name evidence="5" type="ORF">HOP12_09805</name>
</gene>
<dbReference type="InterPro" id="IPR005474">
    <property type="entry name" value="Transketolase_N"/>
</dbReference>
<dbReference type="PANTHER" id="PTHR47514">
    <property type="entry name" value="TRANSKETOLASE N-TERMINAL SECTION-RELATED"/>
    <property type="match status" value="1"/>
</dbReference>
<dbReference type="CDD" id="cd02012">
    <property type="entry name" value="TPP_TK"/>
    <property type="match status" value="1"/>
</dbReference>